<evidence type="ECO:0000259" key="6">
    <source>
        <dbReference type="PROSITE" id="PS51503"/>
    </source>
</evidence>
<sequence length="73" mass="8023">MSSDTDISISSYNEDQGSKIIQRSREAPFVPVGMAVVAYGLYRLKNRGNTKMSIHLIHIHVAAQGFVVTAMTL</sequence>
<keyword evidence="3 5" id="KW-1133">Transmembrane helix</keyword>
<evidence type="ECO:0000313" key="7">
    <source>
        <dbReference type="EMBL" id="KAB0388373.1"/>
    </source>
</evidence>
<dbReference type="Pfam" id="PF04588">
    <property type="entry name" value="HIG_1_N"/>
    <property type="match status" value="1"/>
</dbReference>
<feature type="transmembrane region" description="Helical" evidence="5">
    <location>
        <begin position="27"/>
        <end position="44"/>
    </location>
</feature>
<feature type="domain" description="HIG1" evidence="6">
    <location>
        <begin position="1"/>
        <end position="73"/>
    </location>
</feature>
<dbReference type="InterPro" id="IPR007667">
    <property type="entry name" value="Hypoxia_induced_domain"/>
</dbReference>
<reference evidence="7 8" key="1">
    <citation type="submission" date="2019-06" db="EMBL/GenBank/DDBJ databases">
        <title>Discovery of a novel chromosome fission-fusion reversal in muntjac.</title>
        <authorList>
            <person name="Mudd A.B."/>
            <person name="Bredeson J.V."/>
            <person name="Baum R."/>
            <person name="Hockemeyer D."/>
            <person name="Rokhsar D.S."/>
        </authorList>
    </citation>
    <scope>NUCLEOTIDE SEQUENCE [LARGE SCALE GENOMIC DNA]</scope>
    <source>
        <strain evidence="7">UCam_UCB_Mr</strain>
        <tissue evidence="7">Fibroblast cell line</tissue>
    </source>
</reference>
<keyword evidence="4 5" id="KW-0472">Membrane</keyword>
<keyword evidence="8" id="KW-1185">Reference proteome</keyword>
<evidence type="ECO:0000313" key="8">
    <source>
        <dbReference type="Proteomes" id="UP000326062"/>
    </source>
</evidence>
<evidence type="ECO:0000256" key="1">
    <source>
        <dbReference type="ARBA" id="ARBA00004325"/>
    </source>
</evidence>
<comment type="subcellular location">
    <subcellularLocation>
        <location evidence="1">Mitochondrion membrane</location>
    </subcellularLocation>
</comment>
<dbReference type="InterPro" id="IPR050355">
    <property type="entry name" value="RCF1"/>
</dbReference>
<dbReference type="PROSITE" id="PS51503">
    <property type="entry name" value="HIG1"/>
    <property type="match status" value="1"/>
</dbReference>
<dbReference type="AlphaFoldDB" id="A0A5J5N8R5"/>
<dbReference type="Proteomes" id="UP000326062">
    <property type="component" value="Chromosome 1"/>
</dbReference>
<dbReference type="GO" id="GO:0043066">
    <property type="term" value="P:negative regulation of apoptotic process"/>
    <property type="evidence" value="ECO:0007669"/>
    <property type="project" value="TreeGrafter"/>
</dbReference>
<dbReference type="GO" id="GO:0031966">
    <property type="term" value="C:mitochondrial membrane"/>
    <property type="evidence" value="ECO:0007669"/>
    <property type="project" value="UniProtKB-SubCell"/>
</dbReference>
<organism evidence="7 8">
    <name type="scientific">Muntiacus reevesi</name>
    <name type="common">Reeves' muntjac</name>
    <name type="synonym">Cervus reevesi</name>
    <dbReference type="NCBI Taxonomy" id="9886"/>
    <lineage>
        <taxon>Eukaryota</taxon>
        <taxon>Metazoa</taxon>
        <taxon>Chordata</taxon>
        <taxon>Craniata</taxon>
        <taxon>Vertebrata</taxon>
        <taxon>Euteleostomi</taxon>
        <taxon>Mammalia</taxon>
        <taxon>Eutheria</taxon>
        <taxon>Laurasiatheria</taxon>
        <taxon>Artiodactyla</taxon>
        <taxon>Ruminantia</taxon>
        <taxon>Pecora</taxon>
        <taxon>Cervidae</taxon>
        <taxon>Muntiacinae</taxon>
        <taxon>Muntiacus</taxon>
    </lineage>
</organism>
<evidence type="ECO:0000256" key="2">
    <source>
        <dbReference type="ARBA" id="ARBA00022692"/>
    </source>
</evidence>
<dbReference type="PANTHER" id="PTHR12297:SF5">
    <property type="entry name" value="HIG1 DOMAIN FAMILY MEMBER 1A, MITOCHONDRIAL"/>
    <property type="match status" value="1"/>
</dbReference>
<evidence type="ECO:0000256" key="3">
    <source>
        <dbReference type="ARBA" id="ARBA00022989"/>
    </source>
</evidence>
<gene>
    <name evidence="7" type="ORF">FD755_003329</name>
</gene>
<proteinExistence type="predicted"/>
<evidence type="ECO:0000256" key="5">
    <source>
        <dbReference type="SAM" id="Phobius"/>
    </source>
</evidence>
<dbReference type="Gene3D" id="6.10.140.1320">
    <property type="match status" value="1"/>
</dbReference>
<protein>
    <recommendedName>
        <fullName evidence="6">HIG1 domain-containing protein</fullName>
    </recommendedName>
</protein>
<evidence type="ECO:0000256" key="4">
    <source>
        <dbReference type="ARBA" id="ARBA00023136"/>
    </source>
</evidence>
<dbReference type="PANTHER" id="PTHR12297">
    <property type="entry name" value="HYPOXIA-INDUCBILE GENE 1 HIG1 -RELATED"/>
    <property type="match status" value="1"/>
</dbReference>
<dbReference type="EMBL" id="VCEB01000001">
    <property type="protein sequence ID" value="KAB0388373.1"/>
    <property type="molecule type" value="Genomic_DNA"/>
</dbReference>
<comment type="caution">
    <text evidence="7">The sequence shown here is derived from an EMBL/GenBank/DDBJ whole genome shotgun (WGS) entry which is preliminary data.</text>
</comment>
<name>A0A5J5N8R5_MUNRE</name>
<keyword evidence="2 5" id="KW-0812">Transmembrane</keyword>
<accession>A0A5J5N8R5</accession>
<dbReference type="GO" id="GO:0097250">
    <property type="term" value="P:mitochondrial respirasome assembly"/>
    <property type="evidence" value="ECO:0007669"/>
    <property type="project" value="TreeGrafter"/>
</dbReference>